<dbReference type="RefSeq" id="WP_326090354.1">
    <property type="nucleotide sequence ID" value="NZ_JARLKZ010000016.1"/>
</dbReference>
<name>A0ABU6GS87_9BACL</name>
<keyword evidence="6" id="KW-0902">Two-component regulatory system</keyword>
<keyword evidence="5" id="KW-0067">ATP-binding</keyword>
<keyword evidence="1" id="KW-0597">Phosphoprotein</keyword>
<dbReference type="Proteomes" id="UP001344632">
    <property type="component" value="Unassembled WGS sequence"/>
</dbReference>
<proteinExistence type="predicted"/>
<evidence type="ECO:0000256" key="2">
    <source>
        <dbReference type="ARBA" id="ARBA00022679"/>
    </source>
</evidence>
<evidence type="ECO:0000313" key="9">
    <source>
        <dbReference type="EMBL" id="MEC0242583.1"/>
    </source>
</evidence>
<protein>
    <submittedName>
        <fullName evidence="9">Sensor histidine kinase</fullName>
    </submittedName>
</protein>
<keyword evidence="3" id="KW-0547">Nucleotide-binding</keyword>
<dbReference type="InterPro" id="IPR005467">
    <property type="entry name" value="His_kinase_dom"/>
</dbReference>
<dbReference type="Pfam" id="PF02518">
    <property type="entry name" value="HATPase_c"/>
    <property type="match status" value="1"/>
</dbReference>
<dbReference type="PANTHER" id="PTHR40448">
    <property type="entry name" value="TWO-COMPONENT SENSOR HISTIDINE KINASE"/>
    <property type="match status" value="1"/>
</dbReference>
<evidence type="ECO:0000259" key="8">
    <source>
        <dbReference type="PROSITE" id="PS50109"/>
    </source>
</evidence>
<dbReference type="InterPro" id="IPR016120">
    <property type="entry name" value="Sig_transdc_His_kin_SpoOB"/>
</dbReference>
<keyword evidence="7" id="KW-1133">Transmembrane helix</keyword>
<keyword evidence="7" id="KW-0472">Membrane</keyword>
<dbReference type="PANTHER" id="PTHR40448:SF1">
    <property type="entry name" value="TWO-COMPONENT SENSOR HISTIDINE KINASE"/>
    <property type="match status" value="1"/>
</dbReference>
<keyword evidence="2" id="KW-0808">Transferase</keyword>
<keyword evidence="7" id="KW-0812">Transmembrane</keyword>
<evidence type="ECO:0000256" key="3">
    <source>
        <dbReference type="ARBA" id="ARBA00022741"/>
    </source>
</evidence>
<dbReference type="EMBL" id="JARLKZ010000016">
    <property type="protein sequence ID" value="MEC0242583.1"/>
    <property type="molecule type" value="Genomic_DNA"/>
</dbReference>
<dbReference type="InterPro" id="IPR039506">
    <property type="entry name" value="SPOB_a"/>
</dbReference>
<dbReference type="Pfam" id="PF14689">
    <property type="entry name" value="SPOB_a"/>
    <property type="match status" value="1"/>
</dbReference>
<reference evidence="9 10" key="1">
    <citation type="submission" date="2023-03" db="EMBL/GenBank/DDBJ databases">
        <title>Bacillus Genome Sequencing.</title>
        <authorList>
            <person name="Dunlap C."/>
        </authorList>
    </citation>
    <scope>NUCLEOTIDE SEQUENCE [LARGE SCALE GENOMIC DNA]</scope>
    <source>
        <strain evidence="9 10">BD-525</strain>
    </source>
</reference>
<keyword evidence="4 9" id="KW-0418">Kinase</keyword>
<evidence type="ECO:0000256" key="6">
    <source>
        <dbReference type="ARBA" id="ARBA00023012"/>
    </source>
</evidence>
<gene>
    <name evidence="9" type="ORF">P4H66_22475</name>
</gene>
<evidence type="ECO:0000256" key="1">
    <source>
        <dbReference type="ARBA" id="ARBA00022553"/>
    </source>
</evidence>
<organism evidence="9 10">
    <name type="scientific">Paenibacillus dokdonensis</name>
    <dbReference type="NCBI Taxonomy" id="2567944"/>
    <lineage>
        <taxon>Bacteria</taxon>
        <taxon>Bacillati</taxon>
        <taxon>Bacillota</taxon>
        <taxon>Bacilli</taxon>
        <taxon>Bacillales</taxon>
        <taxon>Paenibacillaceae</taxon>
        <taxon>Paenibacillus</taxon>
    </lineage>
</organism>
<feature type="domain" description="Histidine kinase" evidence="8">
    <location>
        <begin position="406"/>
        <end position="514"/>
    </location>
</feature>
<dbReference type="InterPro" id="IPR003594">
    <property type="entry name" value="HATPase_dom"/>
</dbReference>
<evidence type="ECO:0000256" key="7">
    <source>
        <dbReference type="SAM" id="Phobius"/>
    </source>
</evidence>
<dbReference type="GO" id="GO:0016301">
    <property type="term" value="F:kinase activity"/>
    <property type="evidence" value="ECO:0007669"/>
    <property type="project" value="UniProtKB-KW"/>
</dbReference>
<keyword evidence="10" id="KW-1185">Reference proteome</keyword>
<dbReference type="Gene3D" id="1.10.287.130">
    <property type="match status" value="1"/>
</dbReference>
<evidence type="ECO:0000313" key="10">
    <source>
        <dbReference type="Proteomes" id="UP001344632"/>
    </source>
</evidence>
<dbReference type="Gene3D" id="3.30.565.10">
    <property type="entry name" value="Histidine kinase-like ATPase, C-terminal domain"/>
    <property type="match status" value="1"/>
</dbReference>
<dbReference type="InterPro" id="IPR036890">
    <property type="entry name" value="HATPase_C_sf"/>
</dbReference>
<dbReference type="SMART" id="SM00387">
    <property type="entry name" value="HATPase_c"/>
    <property type="match status" value="1"/>
</dbReference>
<feature type="transmembrane region" description="Helical" evidence="7">
    <location>
        <begin position="266"/>
        <end position="288"/>
    </location>
</feature>
<accession>A0ABU6GS87</accession>
<comment type="caution">
    <text evidence="9">The sequence shown here is derived from an EMBL/GenBank/DDBJ whole genome shotgun (WGS) entry which is preliminary data.</text>
</comment>
<evidence type="ECO:0000256" key="5">
    <source>
        <dbReference type="ARBA" id="ARBA00022840"/>
    </source>
</evidence>
<dbReference type="SUPFAM" id="SSF55890">
    <property type="entry name" value="Sporulation response regulatory protein Spo0B"/>
    <property type="match status" value="1"/>
</dbReference>
<feature type="transmembrane region" description="Helical" evidence="7">
    <location>
        <begin position="12"/>
        <end position="30"/>
    </location>
</feature>
<sequence length="518" mass="59854">MKKQGRTVSISVIFIIIFIFIVTNVAYYFFTQKALIAEGDKRLDTTAEYVKQYLAQVKANHENEIHIVSQQMKTTSSLIVKAIGPNYSDYDQTKIGNLITDFGIKSLRMIPKKDQMNVNAIEIGNHEYRYQYSTSQIDYVLDFTQVNISKDKYAYVNEHLEELKDNHVNLYQGRRITLEISLLQKPEKNFVTIQDTEGYGTYQYLNDNDIPALNKAVDKEYVSYIVKVGNMKLEKYFMPIKIDQQVYMMCLISDYQIMKKVLMDQVVYYVYAIAIGSAVFLILCTLILKVFNKNKAQEIAFVHDSYENSMETINLTLKQQRHDYNNTIATIRALVTMKQYEGLHKYTEELMDDTLELNELLHMNCPPLMALLHTKHRLAHQKGVDFYYEILDFNSIPNFKYKTNDMVRVLSNLIDNSFDAVLRASNSTDDFVPQISVIGYLKGAYLIFTVRNNGDRIPDHKLELIMKPGYTSKSKGSGLGLSIVNMILEKNNGHLTCDSNEESTTFNAYFQVARPKNY</sequence>
<dbReference type="SUPFAM" id="SSF55874">
    <property type="entry name" value="ATPase domain of HSP90 chaperone/DNA topoisomerase II/histidine kinase"/>
    <property type="match status" value="1"/>
</dbReference>
<dbReference type="PROSITE" id="PS50109">
    <property type="entry name" value="HIS_KIN"/>
    <property type="match status" value="1"/>
</dbReference>
<evidence type="ECO:0000256" key="4">
    <source>
        <dbReference type="ARBA" id="ARBA00022777"/>
    </source>
</evidence>